<dbReference type="PROSITE" id="PS50219">
    <property type="entry name" value="CNH"/>
    <property type="match status" value="1"/>
</dbReference>
<dbReference type="FunFam" id="2.30.29.30:FF:000140">
    <property type="entry name" value="CDC42 binding protein kinase beta"/>
    <property type="match status" value="1"/>
</dbReference>
<evidence type="ECO:0000256" key="30">
    <source>
        <dbReference type="ARBA" id="ARBA00082349"/>
    </source>
</evidence>
<dbReference type="PROSITE" id="PS50108">
    <property type="entry name" value="CRIB"/>
    <property type="match status" value="1"/>
</dbReference>
<keyword evidence="39" id="KW-1185">Reference proteome</keyword>
<dbReference type="InterPro" id="IPR000719">
    <property type="entry name" value="Prot_kinase_dom"/>
</dbReference>
<feature type="coiled-coil region" evidence="31">
    <location>
        <begin position="331"/>
        <end position="565"/>
    </location>
</feature>
<evidence type="ECO:0000256" key="26">
    <source>
        <dbReference type="ARBA" id="ARBA00060291"/>
    </source>
</evidence>
<dbReference type="Pfam" id="PF25346">
    <property type="entry name" value="PH_MRCK"/>
    <property type="match status" value="1"/>
</dbReference>
<dbReference type="SUPFAM" id="SSF56112">
    <property type="entry name" value="Protein kinase-like (PK-like)"/>
    <property type="match status" value="1"/>
</dbReference>
<dbReference type="FunFam" id="1.20.5.340:FF:000010">
    <property type="entry name" value="Non-specific serine/threonine protein kinase"/>
    <property type="match status" value="1"/>
</dbReference>
<dbReference type="SUPFAM" id="SSF50729">
    <property type="entry name" value="PH domain-like"/>
    <property type="match status" value="1"/>
</dbReference>
<keyword evidence="21 31" id="KW-0175">Coiled coil</keyword>
<dbReference type="Ensembl" id="ENSPSTT00000014423.1">
    <property type="protein sequence ID" value="ENSPSTP00000013751.1"/>
    <property type="gene ID" value="ENSPSTG00000006977.1"/>
</dbReference>
<dbReference type="Gene3D" id="3.30.200.20">
    <property type="entry name" value="Phosphorylase Kinase, domain 1"/>
    <property type="match status" value="1"/>
</dbReference>
<evidence type="ECO:0000256" key="23">
    <source>
        <dbReference type="ARBA" id="ARBA00023273"/>
    </source>
</evidence>
<dbReference type="SMART" id="SM00285">
    <property type="entry name" value="PBD"/>
    <property type="match status" value="1"/>
</dbReference>
<dbReference type="GO" id="GO:0031032">
    <property type="term" value="P:actomyosin structure organization"/>
    <property type="evidence" value="ECO:0007669"/>
    <property type="project" value="TreeGrafter"/>
</dbReference>
<evidence type="ECO:0000256" key="24">
    <source>
        <dbReference type="ARBA" id="ARBA00047899"/>
    </source>
</evidence>
<dbReference type="Gene3D" id="3.30.60.20">
    <property type="match status" value="1"/>
</dbReference>
<keyword evidence="23" id="KW-0966">Cell projection</keyword>
<evidence type="ECO:0000256" key="17">
    <source>
        <dbReference type="ARBA" id="ARBA00022777"/>
    </source>
</evidence>
<dbReference type="PROSITE" id="PS50003">
    <property type="entry name" value="PH_DOMAIN"/>
    <property type="match status" value="1"/>
</dbReference>
<dbReference type="CDD" id="cd01243">
    <property type="entry name" value="PH_MRCK"/>
    <property type="match status" value="1"/>
</dbReference>
<evidence type="ECO:0000256" key="8">
    <source>
        <dbReference type="ARBA" id="ARBA00022475"/>
    </source>
</evidence>
<comment type="function">
    <text evidence="26">Serine/threonine-protein kinase which is an important downstream effector of CDC42 and plays a role in the regulation of cytoskeleton reorganization and cell migration. Regulates actin cytoskeletal reorganization via phosphorylation of PPP1R12C and MYL9/MLC2. In concert with MYO18A and LURAP1, is involved in modulating lamellar actomyosin retrograde flow that is crucial to cell protrusion and migration. Phosphorylates PPP1R12A. In concert with FAM89B/LRAP25 mediates the targeting of LIMK1 to the lamellipodium resulting in its activation and subsequent phosphorylation of CFL1 which is important for lamellipodial F-actin regulation.</text>
</comment>
<evidence type="ECO:0000256" key="28">
    <source>
        <dbReference type="ARBA" id="ARBA00079250"/>
    </source>
</evidence>
<keyword evidence="17" id="KW-0418">Kinase</keyword>
<evidence type="ECO:0000256" key="18">
    <source>
        <dbReference type="ARBA" id="ARBA00022833"/>
    </source>
</evidence>
<dbReference type="GO" id="GO:0016477">
    <property type="term" value="P:cell migration"/>
    <property type="evidence" value="ECO:0007669"/>
    <property type="project" value="UniProtKB-ARBA"/>
</dbReference>
<evidence type="ECO:0000256" key="10">
    <source>
        <dbReference type="ARBA" id="ARBA00022490"/>
    </source>
</evidence>
<evidence type="ECO:0000256" key="2">
    <source>
        <dbReference type="ARBA" id="ARBA00004282"/>
    </source>
</evidence>
<dbReference type="Gene3D" id="1.10.510.10">
    <property type="entry name" value="Transferase(Phosphotransferase) domain 1"/>
    <property type="match status" value="1"/>
</dbReference>
<dbReference type="InterPro" id="IPR011009">
    <property type="entry name" value="Kinase-like_dom_sf"/>
</dbReference>
<dbReference type="Gene3D" id="1.10.287.1490">
    <property type="match status" value="1"/>
</dbReference>
<feature type="domain" description="AGC-kinase C-terminal" evidence="37">
    <location>
        <begin position="244"/>
        <end position="314"/>
    </location>
</feature>
<dbReference type="PROSITE" id="PS00479">
    <property type="entry name" value="ZF_DAG_PE_1"/>
    <property type="match status" value="1"/>
</dbReference>
<comment type="catalytic activity">
    <reaction evidence="25">
        <text>L-seryl-[protein] + ATP = O-phospho-L-seryl-[protein] + ADP + H(+)</text>
        <dbReference type="Rhea" id="RHEA:17989"/>
        <dbReference type="Rhea" id="RHEA-COMP:9863"/>
        <dbReference type="Rhea" id="RHEA-COMP:11604"/>
        <dbReference type="ChEBI" id="CHEBI:15378"/>
        <dbReference type="ChEBI" id="CHEBI:29999"/>
        <dbReference type="ChEBI" id="CHEBI:30616"/>
        <dbReference type="ChEBI" id="CHEBI:83421"/>
        <dbReference type="ChEBI" id="CHEBI:456216"/>
        <dbReference type="EC" id="2.7.11.1"/>
    </reaction>
</comment>
<dbReference type="EC" id="2.7.11.1" evidence="7"/>
<evidence type="ECO:0000259" key="35">
    <source>
        <dbReference type="PROSITE" id="PS50108"/>
    </source>
</evidence>
<dbReference type="Pfam" id="PF00130">
    <property type="entry name" value="C1_1"/>
    <property type="match status" value="1"/>
</dbReference>
<evidence type="ECO:0000256" key="7">
    <source>
        <dbReference type="ARBA" id="ARBA00012513"/>
    </source>
</evidence>
<dbReference type="GO" id="GO:0005737">
    <property type="term" value="C:cytoplasm"/>
    <property type="evidence" value="ECO:0007669"/>
    <property type="project" value="UniProtKB-SubCell"/>
</dbReference>
<comment type="cofactor">
    <cofactor evidence="1">
        <name>Mg(2+)</name>
        <dbReference type="ChEBI" id="CHEBI:18420"/>
    </cofactor>
</comment>
<dbReference type="FunFam" id="3.30.60.20:FF:000005">
    <property type="entry name" value="Non-specific serine/threonine protein kinase"/>
    <property type="match status" value="1"/>
</dbReference>
<evidence type="ECO:0000256" key="12">
    <source>
        <dbReference type="ARBA" id="ARBA00022553"/>
    </source>
</evidence>
<evidence type="ECO:0000259" key="34">
    <source>
        <dbReference type="PROSITE" id="PS50081"/>
    </source>
</evidence>
<evidence type="ECO:0000256" key="13">
    <source>
        <dbReference type="ARBA" id="ARBA00022679"/>
    </source>
</evidence>
<evidence type="ECO:0000256" key="15">
    <source>
        <dbReference type="ARBA" id="ARBA00022741"/>
    </source>
</evidence>
<reference evidence="38" key="1">
    <citation type="submission" date="2025-08" db="UniProtKB">
        <authorList>
            <consortium name="Ensembl"/>
        </authorList>
    </citation>
    <scope>IDENTIFICATION</scope>
</reference>
<keyword evidence="12" id="KW-0597">Phosphoprotein</keyword>
<evidence type="ECO:0000256" key="5">
    <source>
        <dbReference type="ARBA" id="ARBA00004510"/>
    </source>
</evidence>
<dbReference type="PROSITE" id="PS50081">
    <property type="entry name" value="ZF_DAG_PE_2"/>
    <property type="match status" value="1"/>
</dbReference>
<accession>A0A8C9FG72</accession>
<dbReference type="GO" id="GO:0005524">
    <property type="term" value="F:ATP binding"/>
    <property type="evidence" value="ECO:0007669"/>
    <property type="project" value="UniProtKB-KW"/>
</dbReference>
<evidence type="ECO:0000256" key="3">
    <source>
        <dbReference type="ARBA" id="ARBA00004413"/>
    </source>
</evidence>
<keyword evidence="8" id="KW-1003">Cell membrane</keyword>
<keyword evidence="15" id="KW-0547">Nucleotide-binding</keyword>
<evidence type="ECO:0000259" key="33">
    <source>
        <dbReference type="PROSITE" id="PS50011"/>
    </source>
</evidence>
<evidence type="ECO:0000256" key="19">
    <source>
        <dbReference type="ARBA" id="ARBA00022840"/>
    </source>
</evidence>
<dbReference type="Gene3D" id="1.20.5.340">
    <property type="match status" value="1"/>
</dbReference>
<evidence type="ECO:0000313" key="38">
    <source>
        <dbReference type="Ensembl" id="ENSPSTP00000013751.1"/>
    </source>
</evidence>
<dbReference type="PROSITE" id="PS51285">
    <property type="entry name" value="AGC_KINASE_CTER"/>
    <property type="match status" value="1"/>
</dbReference>
<evidence type="ECO:0000256" key="1">
    <source>
        <dbReference type="ARBA" id="ARBA00001946"/>
    </source>
</evidence>
<dbReference type="InterPro" id="IPR031597">
    <property type="entry name" value="KELK"/>
</dbReference>
<evidence type="ECO:0000259" key="32">
    <source>
        <dbReference type="PROSITE" id="PS50003"/>
    </source>
</evidence>
<evidence type="ECO:0000256" key="29">
    <source>
        <dbReference type="ARBA" id="ARBA00079498"/>
    </source>
</evidence>
<dbReference type="InterPro" id="IPR008271">
    <property type="entry name" value="Ser/Thr_kinase_AS"/>
</dbReference>
<dbReference type="InterPro" id="IPR014930">
    <property type="entry name" value="Myotonic_dystrophy_kinase_coil"/>
</dbReference>
<comment type="catalytic activity">
    <reaction evidence="24">
        <text>L-threonyl-[protein] + ATP = O-phospho-L-threonyl-[protein] + ADP + H(+)</text>
        <dbReference type="Rhea" id="RHEA:46608"/>
        <dbReference type="Rhea" id="RHEA-COMP:11060"/>
        <dbReference type="Rhea" id="RHEA-COMP:11605"/>
        <dbReference type="ChEBI" id="CHEBI:15378"/>
        <dbReference type="ChEBI" id="CHEBI:30013"/>
        <dbReference type="ChEBI" id="CHEBI:30616"/>
        <dbReference type="ChEBI" id="CHEBI:61977"/>
        <dbReference type="ChEBI" id="CHEBI:456216"/>
        <dbReference type="EC" id="2.7.11.1"/>
    </reaction>
</comment>
<dbReference type="PROSITE" id="PS00108">
    <property type="entry name" value="PROTEIN_KINASE_ST"/>
    <property type="match status" value="1"/>
</dbReference>
<evidence type="ECO:0000256" key="22">
    <source>
        <dbReference type="ARBA" id="ARBA00023136"/>
    </source>
</evidence>
<proteinExistence type="inferred from homology"/>
<dbReference type="GO" id="GO:0042641">
    <property type="term" value="C:actomyosin"/>
    <property type="evidence" value="ECO:0007669"/>
    <property type="project" value="UniProtKB-ARBA"/>
</dbReference>
<dbReference type="SMART" id="SM00220">
    <property type="entry name" value="S_TKc"/>
    <property type="match status" value="1"/>
</dbReference>
<dbReference type="Pfam" id="PF00433">
    <property type="entry name" value="Pkinase_C"/>
    <property type="match status" value="1"/>
</dbReference>
<keyword evidence="19" id="KW-0067">ATP-binding</keyword>
<evidence type="ECO:0000256" key="27">
    <source>
        <dbReference type="ARBA" id="ARBA00073267"/>
    </source>
</evidence>
<dbReference type="SMART" id="SM00109">
    <property type="entry name" value="C1"/>
    <property type="match status" value="1"/>
</dbReference>
<dbReference type="InterPro" id="IPR001180">
    <property type="entry name" value="CNH_dom"/>
</dbReference>
<keyword evidence="9" id="KW-0488">Methylation</keyword>
<dbReference type="InterPro" id="IPR001849">
    <property type="entry name" value="PH_domain"/>
</dbReference>
<dbReference type="CDD" id="cd00132">
    <property type="entry name" value="CRIB"/>
    <property type="match status" value="1"/>
</dbReference>
<dbReference type="PANTHER" id="PTHR22988">
    <property type="entry name" value="MYOTONIC DYSTROPHY S/T KINASE-RELATED"/>
    <property type="match status" value="1"/>
</dbReference>
<dbReference type="Gene3D" id="2.30.29.30">
    <property type="entry name" value="Pleckstrin-homology domain (PH domain)/Phosphotyrosine-binding domain (PTB)"/>
    <property type="match status" value="1"/>
</dbReference>
<evidence type="ECO:0000256" key="21">
    <source>
        <dbReference type="ARBA" id="ARBA00023054"/>
    </source>
</evidence>
<keyword evidence="14" id="KW-0479">Metal-binding</keyword>
<comment type="subcellular location">
    <subcellularLocation>
        <location evidence="2">Cell junction</location>
    </subcellularLocation>
    <subcellularLocation>
        <location evidence="3">Cell membrane</location>
        <topology evidence="3">Peripheral membrane protein</topology>
        <orientation evidence="3">Cytoplasmic side</orientation>
    </subcellularLocation>
    <subcellularLocation>
        <location evidence="5">Cell projection</location>
        <location evidence="5">Lamellipodium</location>
    </subcellularLocation>
    <subcellularLocation>
        <location evidence="4">Cytoplasm</location>
    </subcellularLocation>
</comment>
<dbReference type="InterPro" id="IPR011993">
    <property type="entry name" value="PH-like_dom_sf"/>
</dbReference>
<dbReference type="SUPFAM" id="SSF69322">
    <property type="entry name" value="Tricorn protease domain 2"/>
    <property type="match status" value="1"/>
</dbReference>
<keyword evidence="18" id="KW-0862">Zinc</keyword>
<dbReference type="InterPro" id="IPR057529">
    <property type="entry name" value="MRCK/ROCK_PH"/>
</dbReference>
<dbReference type="InterPro" id="IPR017892">
    <property type="entry name" value="Pkinase_C"/>
</dbReference>
<feature type="domain" description="PH" evidence="32">
    <location>
        <begin position="738"/>
        <end position="857"/>
    </location>
</feature>
<evidence type="ECO:0000256" key="6">
    <source>
        <dbReference type="ARBA" id="ARBA00005719"/>
    </source>
</evidence>
<dbReference type="SMART" id="SM00133">
    <property type="entry name" value="S_TK_X"/>
    <property type="match status" value="1"/>
</dbReference>
<comment type="similarity">
    <text evidence="6">Belongs to the protein kinase superfamily. AGC Ser/Thr protein kinase family. DMPK subfamily.</text>
</comment>
<protein>
    <recommendedName>
        <fullName evidence="27">Serine/threonine-protein kinase MRCK beta</fullName>
        <ecNumber evidence="7">2.7.11.1</ecNumber>
    </recommendedName>
    <alternativeName>
        <fullName evidence="29">CDC42-binding protein kinase beta</fullName>
    </alternativeName>
    <alternativeName>
        <fullName evidence="30">DMPK-like beta</fullName>
    </alternativeName>
    <alternativeName>
        <fullName evidence="28">Myotonic dystrophy kinase-related CDC42-binding kinase beta</fullName>
    </alternativeName>
</protein>
<evidence type="ECO:0000256" key="25">
    <source>
        <dbReference type="ARBA" id="ARBA00048679"/>
    </source>
</evidence>
<dbReference type="GO" id="GO:0005886">
    <property type="term" value="C:plasma membrane"/>
    <property type="evidence" value="ECO:0007669"/>
    <property type="project" value="UniProtKB-SubCell"/>
</dbReference>
<feature type="domain" description="CRIB" evidence="35">
    <location>
        <begin position="1226"/>
        <end position="1239"/>
    </location>
</feature>
<feature type="domain" description="Protein kinase" evidence="33">
    <location>
        <begin position="1"/>
        <end position="243"/>
    </location>
</feature>
<dbReference type="PANTHER" id="PTHR22988:SF34">
    <property type="entry name" value="SERINE_THREONINE-PROTEIN KINASE MRCK BETA"/>
    <property type="match status" value="1"/>
</dbReference>
<dbReference type="SMART" id="SM00036">
    <property type="entry name" value="CNH"/>
    <property type="match status" value="1"/>
</dbReference>
<dbReference type="Pfam" id="PF00069">
    <property type="entry name" value="Pkinase"/>
    <property type="match status" value="1"/>
</dbReference>
<evidence type="ECO:0000256" key="14">
    <source>
        <dbReference type="ARBA" id="ARBA00022723"/>
    </source>
</evidence>
<dbReference type="Pfam" id="PF00780">
    <property type="entry name" value="CNH"/>
    <property type="match status" value="1"/>
</dbReference>
<dbReference type="InterPro" id="IPR000095">
    <property type="entry name" value="CRIB_dom"/>
</dbReference>
<dbReference type="InterPro" id="IPR000961">
    <property type="entry name" value="AGC-kinase_C"/>
</dbReference>
<dbReference type="GO" id="GO:0070161">
    <property type="term" value="C:anchoring junction"/>
    <property type="evidence" value="ECO:0007669"/>
    <property type="project" value="UniProtKB-SubCell"/>
</dbReference>
<organism evidence="38 39">
    <name type="scientific">Pavo cristatus</name>
    <name type="common">Indian peafowl</name>
    <name type="synonym">Blue peafowl</name>
    <dbReference type="NCBI Taxonomy" id="9049"/>
    <lineage>
        <taxon>Eukaryota</taxon>
        <taxon>Metazoa</taxon>
        <taxon>Chordata</taxon>
        <taxon>Craniata</taxon>
        <taxon>Vertebrata</taxon>
        <taxon>Euteleostomi</taxon>
        <taxon>Archelosauria</taxon>
        <taxon>Archosauria</taxon>
        <taxon>Dinosauria</taxon>
        <taxon>Saurischia</taxon>
        <taxon>Theropoda</taxon>
        <taxon>Coelurosauria</taxon>
        <taxon>Aves</taxon>
        <taxon>Neognathae</taxon>
        <taxon>Galloanserae</taxon>
        <taxon>Galliformes</taxon>
        <taxon>Phasianidae</taxon>
        <taxon>Phasianinae</taxon>
        <taxon>Pavo</taxon>
    </lineage>
</organism>
<feature type="domain" description="Phorbol-ester/DAG-type" evidence="34">
    <location>
        <begin position="668"/>
        <end position="718"/>
    </location>
</feature>
<dbReference type="SMART" id="SM00233">
    <property type="entry name" value="PH"/>
    <property type="match status" value="1"/>
</dbReference>
<name>A0A8C9FG72_PAVCR</name>
<dbReference type="SUPFAM" id="SSF57889">
    <property type="entry name" value="Cysteine-rich domain"/>
    <property type="match status" value="1"/>
</dbReference>
<evidence type="ECO:0000256" key="9">
    <source>
        <dbReference type="ARBA" id="ARBA00022481"/>
    </source>
</evidence>
<keyword evidence="10" id="KW-0963">Cytoplasm</keyword>
<evidence type="ECO:0000256" key="16">
    <source>
        <dbReference type="ARBA" id="ARBA00022771"/>
    </source>
</evidence>
<dbReference type="InterPro" id="IPR046349">
    <property type="entry name" value="C1-like_sf"/>
</dbReference>
<keyword evidence="13" id="KW-0808">Transferase</keyword>
<evidence type="ECO:0000256" key="31">
    <source>
        <dbReference type="SAM" id="Coils"/>
    </source>
</evidence>
<dbReference type="PROSITE" id="PS50011">
    <property type="entry name" value="PROTEIN_KINASE_DOM"/>
    <property type="match status" value="1"/>
</dbReference>
<reference evidence="38" key="2">
    <citation type="submission" date="2025-09" db="UniProtKB">
        <authorList>
            <consortium name="Ensembl"/>
        </authorList>
    </citation>
    <scope>IDENTIFICATION</scope>
</reference>
<dbReference type="InterPro" id="IPR002219">
    <property type="entry name" value="PKC_DAG/PE"/>
</dbReference>
<evidence type="ECO:0000313" key="39">
    <source>
        <dbReference type="Proteomes" id="UP000694428"/>
    </source>
</evidence>
<evidence type="ECO:0000256" key="4">
    <source>
        <dbReference type="ARBA" id="ARBA00004496"/>
    </source>
</evidence>
<evidence type="ECO:0000259" key="36">
    <source>
        <dbReference type="PROSITE" id="PS50219"/>
    </source>
</evidence>
<dbReference type="InterPro" id="IPR050839">
    <property type="entry name" value="Rho-assoc_Ser/Thr_Kinase"/>
</dbReference>
<dbReference type="Proteomes" id="UP000694428">
    <property type="component" value="Unplaced"/>
</dbReference>
<keyword evidence="22" id="KW-0472">Membrane</keyword>
<keyword evidence="11" id="KW-0723">Serine/threonine-protein kinase</keyword>
<dbReference type="GO" id="GO:0008270">
    <property type="term" value="F:zinc ion binding"/>
    <property type="evidence" value="ECO:0007669"/>
    <property type="project" value="UniProtKB-KW"/>
</dbReference>
<feature type="domain" description="CNH" evidence="36">
    <location>
        <begin position="882"/>
        <end position="1155"/>
    </location>
</feature>
<dbReference type="GO" id="GO:0030027">
    <property type="term" value="C:lamellipodium"/>
    <property type="evidence" value="ECO:0007669"/>
    <property type="project" value="UniProtKB-SubCell"/>
</dbReference>
<evidence type="ECO:0000256" key="11">
    <source>
        <dbReference type="ARBA" id="ARBA00022527"/>
    </source>
</evidence>
<dbReference type="FunFam" id="1.10.510.10:FF:000014">
    <property type="entry name" value="Non-specific serine/threonine protein kinase"/>
    <property type="match status" value="1"/>
</dbReference>
<dbReference type="Pfam" id="PF15796">
    <property type="entry name" value="KELK"/>
    <property type="match status" value="1"/>
</dbReference>
<keyword evidence="20" id="KW-0965">Cell junction</keyword>
<dbReference type="Pfam" id="PF08826">
    <property type="entry name" value="DMPK_coil"/>
    <property type="match status" value="1"/>
</dbReference>
<keyword evidence="16" id="KW-0863">Zinc-finger</keyword>
<dbReference type="GO" id="GO:0004674">
    <property type="term" value="F:protein serine/threonine kinase activity"/>
    <property type="evidence" value="ECO:0007669"/>
    <property type="project" value="UniProtKB-KW"/>
</dbReference>
<sequence>MYSVPLLEPLVVLKCTKAKICNEMFLTGELHIFFLTAVSQYITALFLPFQYLVMDYYVGGDLLTLLSKFEDKLPEDMARFYIGEMVLAIHSIHELHYVHRDIKPDNVLLDMNGHIRLADFGSCLKMSEDGTVQSSVAVGTPDYISPEILQAMEDGMGKYGPECDWWSLGVCMYEMLYGETPFYAESLVETYGKIMNHEERFQFPSHVTDVSEEAKDLIQRLICSRERRLGQNGIEDFKSHAFFEGLNWDNIRNLEAPYIPDVSSPSDTSNFDVDDDVLRNPEVVPPSSHTGFTGLHLPFVGFTYTTDSAMQSDTVTNDMDVQRDLKNTSQIEGYEKKIRKLEQEKQDLNRKLQESTQTVQSLQGPVCVTVNTNRDKEIKKLNEEIERLKNKLTDVSKLEGQLADAVAFRQEHEDCMHKLKGLEKQCRVLRQEKEDLHKQLVEALERLKTQSKELRDAHQQRKLAVQEFSELSERMGELRSQKQKLSRQLRDKEEEVEMSLQKNDAMRQDIRKSEKIRKELESQLEEVMAEASKERKLREHSEVFCKQLENELEALKDARGYLQALASKMTEELESLRSSSLGSRTLDPLWKVRRSQKLDMSARLELQSALDAEIRAKQLVQEELRKVKDANISFESKLKESEAKNRELLEEMEGLRRKLEEKYRTDSAHQLNIKSFTSPTQCSHCTSLMVGLVRQGYACDVCSFACHVSCKDSAPQVCPIPPEQAKRPLGVDVQRGIGTAYKGYVKVPKPTGVKKGWQRAYAVVCDCKLFLYDVPEGKSTQPGVVASQVLDLRDEDFSVSSVLAPDVIHATRKDIPCIFRVTASLLGLPSKSCSLLILTENENEKRKWVGILEGLQSILHKNRLKNQVVHIPQEAYDSTLPLIKASLAAAIVDRDRIAIGSEEGLYVIEVTRDVIVRAADCKKVYQIELAPKEKIIILICGRNHHVHLFPWATLDGSEGSFDIKLAETKGCQLITTGTLKKSSATCLFVAVKRQVFCYEIHRTKPFHKKFSEIQAPGTVQWMTVFKDKLCVGYQSGFSLLTIQGDGQSINLVNPNDPSLMFLSQQSFDALCAVELSNEEYLLCFSHMGVYVDSQGRRSRMQELMWPATPVACCNSSYVTVYSEYGVDVFDVNTMEWVQTIGLRRIRPLNMDGTLNLLNCEPPRLIYFKNKFAVGAVLSVPETSDNSKKQMLRTRSKRRFVFKVPEEERIQQRREMLRDPELRSKMISNPTNFNHVAHMGPGDGIMNFLPPRPLDILSGHSSLQGSPLLSSSSCSSSASLARVGVAARCQKREWCACAIWTIAEKKKRAEGNECFGR</sequence>
<evidence type="ECO:0000259" key="37">
    <source>
        <dbReference type="PROSITE" id="PS51285"/>
    </source>
</evidence>
<feature type="coiled-coil region" evidence="31">
    <location>
        <begin position="624"/>
        <end position="665"/>
    </location>
</feature>
<evidence type="ECO:0000256" key="20">
    <source>
        <dbReference type="ARBA" id="ARBA00022949"/>
    </source>
</evidence>